<dbReference type="InterPro" id="IPR036054">
    <property type="entry name" value="BTG-like_sf"/>
</dbReference>
<evidence type="ECO:0000256" key="1">
    <source>
        <dbReference type="ARBA" id="ARBA00007989"/>
    </source>
</evidence>
<dbReference type="PANTHER" id="PTHR22978:SF22">
    <property type="entry name" value="BTG FAMILY PROTEIN"/>
    <property type="match status" value="1"/>
</dbReference>
<accession>A0ABM1BIY7</accession>
<comment type="similarity">
    <text evidence="1">Belongs to the BTG family.</text>
</comment>
<evidence type="ECO:0000259" key="2">
    <source>
        <dbReference type="PROSITE" id="PS00960"/>
    </source>
</evidence>
<evidence type="ECO:0000313" key="4">
    <source>
        <dbReference type="RefSeq" id="XP_013782922.1"/>
    </source>
</evidence>
<dbReference type="RefSeq" id="XP_013782922.1">
    <property type="nucleotide sequence ID" value="XM_013927468.2"/>
</dbReference>
<dbReference type="GeneID" id="106467148"/>
<dbReference type="PRINTS" id="PR00310">
    <property type="entry name" value="ANTIPRLFBTG1"/>
</dbReference>
<organism evidence="3 4">
    <name type="scientific">Limulus polyphemus</name>
    <name type="common">Atlantic horseshoe crab</name>
    <dbReference type="NCBI Taxonomy" id="6850"/>
    <lineage>
        <taxon>Eukaryota</taxon>
        <taxon>Metazoa</taxon>
        <taxon>Ecdysozoa</taxon>
        <taxon>Arthropoda</taxon>
        <taxon>Chelicerata</taxon>
        <taxon>Merostomata</taxon>
        <taxon>Xiphosura</taxon>
        <taxon>Limulidae</taxon>
        <taxon>Limulus</taxon>
    </lineage>
</organism>
<dbReference type="SMART" id="SM00099">
    <property type="entry name" value="btg1"/>
    <property type="match status" value="1"/>
</dbReference>
<dbReference type="Proteomes" id="UP000694941">
    <property type="component" value="Unplaced"/>
</dbReference>
<protein>
    <submittedName>
        <fullName evidence="4">Protein BTG2-like</fullName>
    </submittedName>
</protein>
<name>A0ABM1BIY7_LIMPO</name>
<dbReference type="PROSITE" id="PS00960">
    <property type="entry name" value="BTG_1"/>
    <property type="match status" value="1"/>
</dbReference>
<gene>
    <name evidence="4" type="primary">LOC106467148</name>
</gene>
<dbReference type="InterPro" id="IPR033332">
    <property type="entry name" value="BTG"/>
</dbReference>
<feature type="domain" description="Anti-proliferative protein" evidence="2">
    <location>
        <begin position="42"/>
        <end position="62"/>
    </location>
</feature>
<keyword evidence="3" id="KW-1185">Reference proteome</keyword>
<proteinExistence type="inferred from homology"/>
<dbReference type="PANTHER" id="PTHR22978">
    <property type="entry name" value="B-CELL TRANSLOCATION GENE"/>
    <property type="match status" value="1"/>
</dbReference>
<dbReference type="Pfam" id="PF07742">
    <property type="entry name" value="BTG"/>
    <property type="match status" value="1"/>
</dbReference>
<sequence>MRQEIQSATDFLTSLLRLKKSLDSNQLEMFRNNLENMLNHHYQQHWFPDNPFKGSGYRCIRINHKMDPVITKAGKACGLDEARLRQEFPNELALWIDPREVSYRIGENGSICIIYEGSKLSSESFDSRCNNDNAVSSFPNENGSYHNGSQLYLPSLRKFPRASCKDNVWGNMSLEQLAAYVSS</sequence>
<reference evidence="4" key="1">
    <citation type="submission" date="2025-08" db="UniProtKB">
        <authorList>
            <consortium name="RefSeq"/>
        </authorList>
    </citation>
    <scope>IDENTIFICATION</scope>
    <source>
        <tissue evidence="4">Muscle</tissue>
    </source>
</reference>
<evidence type="ECO:0000313" key="3">
    <source>
        <dbReference type="Proteomes" id="UP000694941"/>
    </source>
</evidence>
<dbReference type="Gene3D" id="3.90.640.90">
    <property type="entry name" value="Anti-proliferative protein, N-terminal domain"/>
    <property type="match status" value="1"/>
</dbReference>
<dbReference type="SUPFAM" id="SSF160696">
    <property type="entry name" value="BTG domain-like"/>
    <property type="match status" value="1"/>
</dbReference>
<dbReference type="InterPro" id="IPR002087">
    <property type="entry name" value="Anti_prolifrtn"/>
</dbReference>